<evidence type="ECO:0000313" key="2">
    <source>
        <dbReference type="Proteomes" id="UP000320216"/>
    </source>
</evidence>
<name>A0A5B8M926_9MICO</name>
<evidence type="ECO:0000313" key="1">
    <source>
        <dbReference type="EMBL" id="QDZ16115.1"/>
    </source>
</evidence>
<dbReference type="OrthoDB" id="9807542at2"/>
<dbReference type="Gene3D" id="3.10.400.10">
    <property type="entry name" value="Sulfate adenylyltransferase"/>
    <property type="match status" value="1"/>
</dbReference>
<protein>
    <recommendedName>
        <fullName evidence="3">ASCH domain-containing protein</fullName>
    </recommendedName>
</protein>
<accession>A0A5B8M926</accession>
<sequence>MFRGRSRQVSVDHAPAQGEGYRSLEGWRTDHVRFWTAPETRAELGEDFELDDDALVVLQRFKVIR</sequence>
<evidence type="ECO:0008006" key="3">
    <source>
        <dbReference type="Google" id="ProtNLM"/>
    </source>
</evidence>
<keyword evidence="2" id="KW-1185">Reference proteome</keyword>
<dbReference type="Proteomes" id="UP000320216">
    <property type="component" value="Chromosome"/>
</dbReference>
<dbReference type="InterPro" id="IPR015947">
    <property type="entry name" value="PUA-like_sf"/>
</dbReference>
<dbReference type="RefSeq" id="WP_146322119.1">
    <property type="nucleotide sequence ID" value="NZ_CP042305.1"/>
</dbReference>
<dbReference type="SUPFAM" id="SSF88697">
    <property type="entry name" value="PUA domain-like"/>
    <property type="match status" value="1"/>
</dbReference>
<organism evidence="1 2">
    <name type="scientific">Humibacter ginsenosidimutans</name>
    <dbReference type="NCBI Taxonomy" id="2599293"/>
    <lineage>
        <taxon>Bacteria</taxon>
        <taxon>Bacillati</taxon>
        <taxon>Actinomycetota</taxon>
        <taxon>Actinomycetes</taxon>
        <taxon>Micrococcales</taxon>
        <taxon>Microbacteriaceae</taxon>
        <taxon>Humibacter</taxon>
    </lineage>
</organism>
<dbReference type="AlphaFoldDB" id="A0A5B8M926"/>
<gene>
    <name evidence="1" type="ORF">FPZ11_16300</name>
</gene>
<dbReference type="EMBL" id="CP042305">
    <property type="protein sequence ID" value="QDZ16115.1"/>
    <property type="molecule type" value="Genomic_DNA"/>
</dbReference>
<reference evidence="1 2" key="1">
    <citation type="submission" date="2019-07" db="EMBL/GenBank/DDBJ databases">
        <title>Full genome sequence of Humibacter sp. WJ7-1.</title>
        <authorList>
            <person name="Im W.-T."/>
        </authorList>
    </citation>
    <scope>NUCLEOTIDE SEQUENCE [LARGE SCALE GENOMIC DNA]</scope>
    <source>
        <strain evidence="1 2">WJ7-1</strain>
    </source>
</reference>
<dbReference type="KEGG" id="huw:FPZ11_16300"/>
<proteinExistence type="predicted"/>